<evidence type="ECO:0000313" key="1">
    <source>
        <dbReference type="EMBL" id="PPS11263.1"/>
    </source>
</evidence>
<proteinExistence type="predicted"/>
<evidence type="ECO:0000313" key="2">
    <source>
        <dbReference type="Proteomes" id="UP000239757"/>
    </source>
</evidence>
<organism evidence="1 2">
    <name type="scientific">Gossypium barbadense</name>
    <name type="common">Sea Island cotton</name>
    <name type="synonym">Hibiscus barbadensis</name>
    <dbReference type="NCBI Taxonomy" id="3634"/>
    <lineage>
        <taxon>Eukaryota</taxon>
        <taxon>Viridiplantae</taxon>
        <taxon>Streptophyta</taxon>
        <taxon>Embryophyta</taxon>
        <taxon>Tracheophyta</taxon>
        <taxon>Spermatophyta</taxon>
        <taxon>Magnoliopsida</taxon>
        <taxon>eudicotyledons</taxon>
        <taxon>Gunneridae</taxon>
        <taxon>Pentapetalae</taxon>
        <taxon>rosids</taxon>
        <taxon>malvids</taxon>
        <taxon>Malvales</taxon>
        <taxon>Malvaceae</taxon>
        <taxon>Malvoideae</taxon>
        <taxon>Gossypium</taxon>
    </lineage>
</organism>
<dbReference type="EMBL" id="KZ663616">
    <property type="protein sequence ID" value="PPS11263.1"/>
    <property type="molecule type" value="Genomic_DNA"/>
</dbReference>
<gene>
    <name evidence="1" type="ORF">GOBAR_AA09389</name>
</gene>
<dbReference type="AlphaFoldDB" id="A0A2P5Y6N5"/>
<dbReference type="Proteomes" id="UP000239757">
    <property type="component" value="Unassembled WGS sequence"/>
</dbReference>
<sequence length="128" mass="14161">MSTSCYNASHSSLVYGFVISEDTHMPINDVCGCLLGAIPSPDWIQSWDNWNLLVVNGFDSQGNFKASVEYMNQFTENGKPFLLNEAVIPFQSGHGHLRRVVRPSSASQPQQSTNALNVDDYSMSFAQP</sequence>
<name>A0A2P5Y6N5_GOSBA</name>
<protein>
    <submittedName>
        <fullName evidence="1">Uncharacterized protein</fullName>
    </submittedName>
</protein>
<reference evidence="1 2" key="1">
    <citation type="submission" date="2015-01" db="EMBL/GenBank/DDBJ databases">
        <title>Genome of allotetraploid Gossypium barbadense reveals genomic plasticity and fiber elongation in cotton evolution.</title>
        <authorList>
            <person name="Chen X."/>
            <person name="Liu X."/>
            <person name="Zhao B."/>
            <person name="Zheng H."/>
            <person name="Hu Y."/>
            <person name="Lu G."/>
            <person name="Yang C."/>
            <person name="Chen J."/>
            <person name="Shan C."/>
            <person name="Zhang L."/>
            <person name="Zhou Y."/>
            <person name="Wang L."/>
            <person name="Guo W."/>
            <person name="Bai Y."/>
            <person name="Ruan J."/>
            <person name="Shangguan X."/>
            <person name="Mao Y."/>
            <person name="Jiang J."/>
            <person name="Zhu Y."/>
            <person name="Lei J."/>
            <person name="Kang H."/>
            <person name="Chen S."/>
            <person name="He X."/>
            <person name="Wang R."/>
            <person name="Wang Y."/>
            <person name="Chen J."/>
            <person name="Wang L."/>
            <person name="Yu S."/>
            <person name="Wang B."/>
            <person name="Wei J."/>
            <person name="Song S."/>
            <person name="Lu X."/>
            <person name="Gao Z."/>
            <person name="Gu W."/>
            <person name="Deng X."/>
            <person name="Ma D."/>
            <person name="Wang S."/>
            <person name="Liang W."/>
            <person name="Fang L."/>
            <person name="Cai C."/>
            <person name="Zhu X."/>
            <person name="Zhou B."/>
            <person name="Zhang Y."/>
            <person name="Chen Z."/>
            <person name="Xu S."/>
            <person name="Zhu R."/>
            <person name="Wang S."/>
            <person name="Zhang T."/>
            <person name="Zhao G."/>
        </authorList>
    </citation>
    <scope>NUCLEOTIDE SEQUENCE [LARGE SCALE GENOMIC DNA]</scope>
    <source>
        <strain evidence="2">cv. Xinhai21</strain>
        <tissue evidence="1">Leaf</tissue>
    </source>
</reference>
<accession>A0A2P5Y6N5</accession>